<feature type="signal peptide" evidence="4">
    <location>
        <begin position="1"/>
        <end position="20"/>
    </location>
</feature>
<dbReference type="GO" id="GO:0005615">
    <property type="term" value="C:extracellular space"/>
    <property type="evidence" value="ECO:0007669"/>
    <property type="project" value="TreeGrafter"/>
</dbReference>
<proteinExistence type="inferred from homology"/>
<dbReference type="FunFam" id="3.15.10.30:FF:000001">
    <property type="entry name" value="Takeout-like protein 1"/>
    <property type="match status" value="1"/>
</dbReference>
<dbReference type="Proteomes" id="UP000504629">
    <property type="component" value="Unplaced"/>
</dbReference>
<dbReference type="Gene3D" id="3.15.10.30">
    <property type="entry name" value="Haemolymph juvenile hormone binding protein"/>
    <property type="match status" value="1"/>
</dbReference>
<gene>
    <name evidence="6" type="primary">LOC114245595</name>
</gene>
<evidence type="ECO:0000313" key="5">
    <source>
        <dbReference type="Proteomes" id="UP000504629"/>
    </source>
</evidence>
<dbReference type="SMART" id="SM00700">
    <property type="entry name" value="JHBP"/>
    <property type="match status" value="1"/>
</dbReference>
<organism evidence="5 6">
    <name type="scientific">Bombyx mandarina</name>
    <name type="common">Wild silk moth</name>
    <name type="synonym">Wild silkworm</name>
    <dbReference type="NCBI Taxonomy" id="7092"/>
    <lineage>
        <taxon>Eukaryota</taxon>
        <taxon>Metazoa</taxon>
        <taxon>Ecdysozoa</taxon>
        <taxon>Arthropoda</taxon>
        <taxon>Hexapoda</taxon>
        <taxon>Insecta</taxon>
        <taxon>Pterygota</taxon>
        <taxon>Neoptera</taxon>
        <taxon>Endopterygota</taxon>
        <taxon>Lepidoptera</taxon>
        <taxon>Glossata</taxon>
        <taxon>Ditrysia</taxon>
        <taxon>Bombycoidea</taxon>
        <taxon>Bombycidae</taxon>
        <taxon>Bombycinae</taxon>
        <taxon>Bombyx</taxon>
    </lineage>
</organism>
<dbReference type="CTD" id="692492"/>
<dbReference type="GeneID" id="114245595"/>
<dbReference type="PANTHER" id="PTHR11008:SF32">
    <property type="entry name" value="CIRCADIAN CLOCK-CONTROLLED PROTEIN DAYWAKE-RELATED"/>
    <property type="match status" value="1"/>
</dbReference>
<dbReference type="InterPro" id="IPR038606">
    <property type="entry name" value="To_sf"/>
</dbReference>
<keyword evidence="2" id="KW-0090">Biological rhythms</keyword>
<evidence type="ECO:0000256" key="1">
    <source>
        <dbReference type="ARBA" id="ARBA00022729"/>
    </source>
</evidence>
<accession>A0A6J2JZW8</accession>
<evidence type="ECO:0000256" key="3">
    <source>
        <dbReference type="ARBA" id="ARBA00060902"/>
    </source>
</evidence>
<dbReference type="Pfam" id="PF06585">
    <property type="entry name" value="JHBP"/>
    <property type="match status" value="1"/>
</dbReference>
<dbReference type="InterPro" id="IPR010562">
    <property type="entry name" value="Haemolymph_juvenile_hormone-bd"/>
</dbReference>
<keyword evidence="5" id="KW-1185">Reference proteome</keyword>
<dbReference type="GO" id="GO:0007623">
    <property type="term" value="P:circadian rhythm"/>
    <property type="evidence" value="ECO:0007669"/>
    <property type="project" value="UniProtKB-ARBA"/>
</dbReference>
<dbReference type="OrthoDB" id="8113209at2759"/>
<evidence type="ECO:0000313" key="6">
    <source>
        <dbReference type="RefSeq" id="XP_028033624.1"/>
    </source>
</evidence>
<sequence>MKMFILNGIFLLFLADYTRSSVLPVDKCKLENSACMITAFQNAMPVFFSGLPEIGVEVLDVMELDYVEFDISGLKFTLSDGRLKGHKNATIDDVKWDTEKRRFDVIYHLDSSIKGHYTAGGSILVLPITGDGQMKLKLKNMQIHFYIEYDVEKAEDGKDHIVLKKYDFDFDVRENAHFELSNLFNGNKELSKIIHSFLNENWKQVVTEFGRPIMDATAKKFFKNINIFFEKNSLEDIAIL</sequence>
<dbReference type="AlphaFoldDB" id="A0A6J2JZW8"/>
<feature type="chain" id="PRO_5027002689" evidence="4">
    <location>
        <begin position="21"/>
        <end position="240"/>
    </location>
</feature>
<name>A0A6J2JZW8_BOMMA</name>
<dbReference type="RefSeq" id="XP_028033624.1">
    <property type="nucleotide sequence ID" value="XM_028177823.1"/>
</dbReference>
<keyword evidence="1 4" id="KW-0732">Signal</keyword>
<dbReference type="PANTHER" id="PTHR11008">
    <property type="entry name" value="PROTEIN TAKEOUT-LIKE PROTEIN"/>
    <property type="match status" value="1"/>
</dbReference>
<dbReference type="KEGG" id="bman:114245595"/>
<evidence type="ECO:0000256" key="2">
    <source>
        <dbReference type="ARBA" id="ARBA00023108"/>
    </source>
</evidence>
<comment type="similarity">
    <text evidence="3">Belongs to the TO family.</text>
</comment>
<reference evidence="6" key="1">
    <citation type="submission" date="2025-08" db="UniProtKB">
        <authorList>
            <consortium name="RefSeq"/>
        </authorList>
    </citation>
    <scope>IDENTIFICATION</scope>
    <source>
        <tissue evidence="6">Silk gland</tissue>
    </source>
</reference>
<protein>
    <submittedName>
        <fullName evidence="6">Circadian clock-controlled protein-like</fullName>
    </submittedName>
</protein>
<evidence type="ECO:0000256" key="4">
    <source>
        <dbReference type="SAM" id="SignalP"/>
    </source>
</evidence>